<organism evidence="1 2">
    <name type="scientific">Lentzea cavernae</name>
    <dbReference type="NCBI Taxonomy" id="2020703"/>
    <lineage>
        <taxon>Bacteria</taxon>
        <taxon>Bacillati</taxon>
        <taxon>Actinomycetota</taxon>
        <taxon>Actinomycetes</taxon>
        <taxon>Pseudonocardiales</taxon>
        <taxon>Pseudonocardiaceae</taxon>
        <taxon>Lentzea</taxon>
    </lineage>
</organism>
<evidence type="ECO:0000313" key="1">
    <source>
        <dbReference type="EMBL" id="GHH56626.1"/>
    </source>
</evidence>
<dbReference type="RefSeq" id="WP_191304139.1">
    <property type="nucleotide sequence ID" value="NZ_BNAR01000016.1"/>
</dbReference>
<gene>
    <name evidence="1" type="ORF">GCM10017774_75010</name>
</gene>
<protein>
    <recommendedName>
        <fullName evidence="3">DUF2017 domain-containing protein</fullName>
    </recommendedName>
</protein>
<dbReference type="Proteomes" id="UP000605568">
    <property type="component" value="Unassembled WGS sequence"/>
</dbReference>
<comment type="caution">
    <text evidence="1">The sequence shown here is derived from an EMBL/GenBank/DDBJ whole genome shotgun (WGS) entry which is preliminary data.</text>
</comment>
<evidence type="ECO:0000313" key="2">
    <source>
        <dbReference type="Proteomes" id="UP000605568"/>
    </source>
</evidence>
<keyword evidence="2" id="KW-1185">Reference proteome</keyword>
<sequence>MICWDRCGDEIVGYFDDSEIEVLRAYAESLILLLDRRAASYRSLGRVRVPGEATTDPRVLALLRAELGPGEPDWVLASQESSCLARVAGQVRDHLATLPESGGVVRLTSEQSSPWRRVLSWYLAVIDAVTDGEGRDARQIVEPTVGWLTEIASGLDSLGHGHGGRHR</sequence>
<proteinExistence type="predicted"/>
<dbReference type="InterPro" id="IPR018561">
    <property type="entry name" value="AosR"/>
</dbReference>
<accession>A0ABQ3MS52</accession>
<dbReference type="Pfam" id="PF09438">
    <property type="entry name" value="DUF2017"/>
    <property type="match status" value="1"/>
</dbReference>
<evidence type="ECO:0008006" key="3">
    <source>
        <dbReference type="Google" id="ProtNLM"/>
    </source>
</evidence>
<reference evidence="2" key="1">
    <citation type="journal article" date="2019" name="Int. J. Syst. Evol. Microbiol.">
        <title>The Global Catalogue of Microorganisms (GCM) 10K type strain sequencing project: providing services to taxonomists for standard genome sequencing and annotation.</title>
        <authorList>
            <consortium name="The Broad Institute Genomics Platform"/>
            <consortium name="The Broad Institute Genome Sequencing Center for Infectious Disease"/>
            <person name="Wu L."/>
            <person name="Ma J."/>
        </authorList>
    </citation>
    <scope>NUCLEOTIDE SEQUENCE [LARGE SCALE GENOMIC DNA]</scope>
    <source>
        <strain evidence="2">CGMCC 4.7367</strain>
    </source>
</reference>
<dbReference type="EMBL" id="BNAR01000016">
    <property type="protein sequence ID" value="GHH56626.1"/>
    <property type="molecule type" value="Genomic_DNA"/>
</dbReference>
<name>A0ABQ3MS52_9PSEU</name>